<organism evidence="3 4">
    <name type="scientific">Algoriphagus faecimaris</name>
    <dbReference type="NCBI Taxonomy" id="686796"/>
    <lineage>
        <taxon>Bacteria</taxon>
        <taxon>Pseudomonadati</taxon>
        <taxon>Bacteroidota</taxon>
        <taxon>Cytophagia</taxon>
        <taxon>Cytophagales</taxon>
        <taxon>Cyclobacteriaceae</taxon>
        <taxon>Algoriphagus</taxon>
    </lineage>
</organism>
<dbReference type="PANTHER" id="PTHR46268">
    <property type="entry name" value="STRESS RESPONSE PROTEIN NHAX"/>
    <property type="match status" value="1"/>
</dbReference>
<dbReference type="STRING" id="686796.SAMN04488104_100433"/>
<evidence type="ECO:0000256" key="1">
    <source>
        <dbReference type="ARBA" id="ARBA00008791"/>
    </source>
</evidence>
<evidence type="ECO:0000259" key="2">
    <source>
        <dbReference type="Pfam" id="PF00582"/>
    </source>
</evidence>
<evidence type="ECO:0000313" key="3">
    <source>
        <dbReference type="EMBL" id="SDC70313.1"/>
    </source>
</evidence>
<dbReference type="AlphaFoldDB" id="A0A1G6NR05"/>
<protein>
    <submittedName>
        <fullName evidence="3">Nucleotide-binding universal stress protein, UspA family</fullName>
    </submittedName>
</protein>
<dbReference type="OrthoDB" id="1522996at2"/>
<dbReference type="Gene3D" id="3.40.50.12370">
    <property type="match status" value="1"/>
</dbReference>
<comment type="similarity">
    <text evidence="1">Belongs to the universal stress protein A family.</text>
</comment>
<evidence type="ECO:0000313" key="4">
    <source>
        <dbReference type="Proteomes" id="UP000199060"/>
    </source>
</evidence>
<dbReference type="InterPro" id="IPR006015">
    <property type="entry name" value="Universal_stress_UspA"/>
</dbReference>
<accession>A0A1G6NR05</accession>
<dbReference type="Pfam" id="PF00582">
    <property type="entry name" value="Usp"/>
    <property type="match status" value="1"/>
</dbReference>
<gene>
    <name evidence="3" type="ORF">SAMN04488104_100433</name>
</gene>
<dbReference type="SUPFAM" id="SSF52402">
    <property type="entry name" value="Adenine nucleotide alpha hydrolases-like"/>
    <property type="match status" value="1"/>
</dbReference>
<dbReference type="InterPro" id="IPR006016">
    <property type="entry name" value="UspA"/>
</dbReference>
<reference evidence="4" key="1">
    <citation type="submission" date="2016-10" db="EMBL/GenBank/DDBJ databases">
        <authorList>
            <person name="Varghese N."/>
            <person name="Submissions S."/>
        </authorList>
    </citation>
    <scope>NUCLEOTIDE SEQUENCE [LARGE SCALE GENOMIC DNA]</scope>
    <source>
        <strain evidence="4">DSM 23095</strain>
    </source>
</reference>
<proteinExistence type="inferred from homology"/>
<name>A0A1G6NR05_9BACT</name>
<dbReference type="PRINTS" id="PR01438">
    <property type="entry name" value="UNVRSLSTRESS"/>
</dbReference>
<keyword evidence="4" id="KW-1185">Reference proteome</keyword>
<feature type="domain" description="UspA" evidence="2">
    <location>
        <begin position="149"/>
        <end position="276"/>
    </location>
</feature>
<dbReference type="RefSeq" id="WP_087937943.1">
    <property type="nucleotide sequence ID" value="NZ_FNAC01000004.1"/>
</dbReference>
<dbReference type="EMBL" id="FNAC01000004">
    <property type="protein sequence ID" value="SDC70313.1"/>
    <property type="molecule type" value="Genomic_DNA"/>
</dbReference>
<sequence length="286" mass="32205">MKNLNKIALAADLTEMDEMMLHFIKGYDSLFDFEELHLIHQIEIEELSSEFEAMLAQKNQSLEELIREELQSKIDSVFGENKSTIHIYIQPQPDFSALVNWINKSKFDLFFLGKKKGLEGSGIFSSKMVRLLRCNLILVPETAKPTITKTIVPIDFSSYTGKVLEMSGHISKTTGTELLPIHILKIGIHYFPFVGNEKSIRKSLEKEALGKYEKLKKKANIEASLSMYLAEGNSIGNAIYKHTRELKGDLIVISKKGKSDDSDLLLGSVAENLIANDKNVTVLIIQ</sequence>
<dbReference type="PANTHER" id="PTHR46268:SF6">
    <property type="entry name" value="UNIVERSAL STRESS PROTEIN UP12"/>
    <property type="match status" value="1"/>
</dbReference>
<dbReference type="Proteomes" id="UP000199060">
    <property type="component" value="Unassembled WGS sequence"/>
</dbReference>
<dbReference type="CDD" id="cd00293">
    <property type="entry name" value="USP-like"/>
    <property type="match status" value="1"/>
</dbReference>